<comment type="caution">
    <text evidence="1">The sequence shown here is derived from an EMBL/GenBank/DDBJ whole genome shotgun (WGS) entry which is preliminary data.</text>
</comment>
<dbReference type="EMBL" id="MNBE01000582">
    <property type="protein sequence ID" value="OKP07431.1"/>
    <property type="molecule type" value="Genomic_DNA"/>
</dbReference>
<gene>
    <name evidence="1" type="ORF">PENSUB_6020</name>
</gene>
<evidence type="ECO:0000313" key="1">
    <source>
        <dbReference type="EMBL" id="OKP07431.1"/>
    </source>
</evidence>
<evidence type="ECO:0000313" key="2">
    <source>
        <dbReference type="Proteomes" id="UP000186955"/>
    </source>
</evidence>
<accession>A0A1Q5U4N8</accession>
<sequence>MGEDWFTPEVEPDLEILLRTIETVKIPQGTMDQEECRNFRQRWQDTIRVDPSNIDAHIAILLTCLPKLSTLIVYTMEESSSGLIHASEPIREGLKCLWLSYSDYIDTSGVDSIEGFVGPVNLVEFHALKSLHINPRHLVGDCPGEWAEEDDPTTWVVNAPIPVYKRLPDCLEVLHIMAPKEQEEVKLVAQSVRDIIKVRKVRTYL</sequence>
<proteinExistence type="predicted"/>
<keyword evidence="2" id="KW-1185">Reference proteome</keyword>
<dbReference type="AlphaFoldDB" id="A0A1Q5U4N8"/>
<dbReference type="Proteomes" id="UP000186955">
    <property type="component" value="Unassembled WGS sequence"/>
</dbReference>
<organism evidence="1 2">
    <name type="scientific">Penicillium subrubescens</name>
    <dbReference type="NCBI Taxonomy" id="1316194"/>
    <lineage>
        <taxon>Eukaryota</taxon>
        <taxon>Fungi</taxon>
        <taxon>Dikarya</taxon>
        <taxon>Ascomycota</taxon>
        <taxon>Pezizomycotina</taxon>
        <taxon>Eurotiomycetes</taxon>
        <taxon>Eurotiomycetidae</taxon>
        <taxon>Eurotiales</taxon>
        <taxon>Aspergillaceae</taxon>
        <taxon>Penicillium</taxon>
    </lineage>
</organism>
<reference evidence="1 2" key="1">
    <citation type="submission" date="2016-10" db="EMBL/GenBank/DDBJ databases">
        <title>Genome sequence of the ascomycete fungus Penicillium subrubescens.</title>
        <authorList>
            <person name="De Vries R.P."/>
            <person name="Peng M."/>
            <person name="Dilokpimol A."/>
            <person name="Hilden K."/>
            <person name="Makela M.R."/>
            <person name="Grigoriev I."/>
            <person name="Riley R."/>
            <person name="Granchi Z."/>
        </authorList>
    </citation>
    <scope>NUCLEOTIDE SEQUENCE [LARGE SCALE GENOMIC DNA]</scope>
    <source>
        <strain evidence="1 2">CBS 132785</strain>
    </source>
</reference>
<name>A0A1Q5U4N8_9EURO</name>
<protein>
    <submittedName>
        <fullName evidence="1">Uncharacterized protein</fullName>
    </submittedName>
</protein>